<name>A0A9X3WVC5_9BACI</name>
<dbReference type="InterPro" id="IPR034015">
    <property type="entry name" value="M1_LTA4H"/>
</dbReference>
<gene>
    <name evidence="2" type="ORF">NC797_17915</name>
</gene>
<comment type="caution">
    <text evidence="2">The sequence shown here is derived from an EMBL/GenBank/DDBJ whole genome shotgun (WGS) entry which is preliminary data.</text>
</comment>
<evidence type="ECO:0000259" key="1">
    <source>
        <dbReference type="Pfam" id="PF01433"/>
    </source>
</evidence>
<evidence type="ECO:0000313" key="3">
    <source>
        <dbReference type="Proteomes" id="UP001145050"/>
    </source>
</evidence>
<dbReference type="AlphaFoldDB" id="A0A9X3WVC5"/>
<reference evidence="2" key="1">
    <citation type="submission" date="2022-06" db="EMBL/GenBank/DDBJ databases">
        <title>Aquibacillus sp. a new bacterium isolated from soil saline samples.</title>
        <authorList>
            <person name="Galisteo C."/>
            <person name="De La Haba R."/>
            <person name="Sanchez-Porro C."/>
            <person name="Ventosa A."/>
        </authorList>
    </citation>
    <scope>NUCLEOTIDE SEQUENCE</scope>
    <source>
        <strain evidence="2">3ASR75-11</strain>
    </source>
</reference>
<organism evidence="2 3">
    <name type="scientific">Terrihalobacillus insolitus</name>
    <dbReference type="NCBI Taxonomy" id="2950438"/>
    <lineage>
        <taxon>Bacteria</taxon>
        <taxon>Bacillati</taxon>
        <taxon>Bacillota</taxon>
        <taxon>Bacilli</taxon>
        <taxon>Bacillales</taxon>
        <taxon>Bacillaceae</taxon>
        <taxon>Terrihalobacillus</taxon>
    </lineage>
</organism>
<dbReference type="InterPro" id="IPR042097">
    <property type="entry name" value="Aminopeptidase_N-like_N_sf"/>
</dbReference>
<dbReference type="Proteomes" id="UP001145050">
    <property type="component" value="Unassembled WGS sequence"/>
</dbReference>
<protein>
    <recommendedName>
        <fullName evidence="1">Peptidase M1 membrane alanine aminopeptidase domain-containing protein</fullName>
    </recommendedName>
</protein>
<dbReference type="InterPro" id="IPR027268">
    <property type="entry name" value="Peptidase_M4/M1_CTD_sf"/>
</dbReference>
<dbReference type="Gene3D" id="2.60.40.1730">
    <property type="entry name" value="tricorn interacting facor f3 domain"/>
    <property type="match status" value="1"/>
</dbReference>
<dbReference type="PANTHER" id="PTHR45726">
    <property type="entry name" value="LEUKOTRIENE A-4 HYDROLASE"/>
    <property type="match status" value="1"/>
</dbReference>
<evidence type="ECO:0000313" key="2">
    <source>
        <dbReference type="EMBL" id="MDC3426345.1"/>
    </source>
</evidence>
<dbReference type="Pfam" id="PF01433">
    <property type="entry name" value="Peptidase_M1"/>
    <property type="match status" value="1"/>
</dbReference>
<sequence>MKPQRTKMILAICMMTLFYTTALLFAIPELQLQSLLNNTLTTIGDKATDLASGLTNAKQTQSREIVSSTSDGDTMQQNNEKLPTYYIRADLDEENYQIDGEVKVTIDNPKTDSILFYTYPYSWSPMRIKKVLLNEQEVPFSYNQKQLSIKNRKAQKELTIHIEFETPVPQKGTRFGFKDDIWLITTWYPMLGVLDDNKNWADRPDPIGMGDPFLFNFANYIVEWTSSPSINWLSSGTLVSDTIRNNRRTTTWQVNSVRNFALAGSKNYQVKRLELDKNTTISIASTEEKNLEQLTDISQASYSLFETRYGQLPYTNISVIETGYNTNFALEYPNLAIFSKDLYADNQIEHWLPHEIGHMWWYNAVGVNEVQNGWIDEGLAELSVVLYLEDQFSKSEKGEQLRTTYRERNRSLTNTSPQQRMDVGLYGFKSRSELYDSWYARSADMFLTLREEIGEDDFNYFLKTLYLTNRGKTIDETSIIKALDKSLSVKTDLFENWINEPYQQTKWNVEVMDK</sequence>
<keyword evidence="3" id="KW-1185">Reference proteome</keyword>
<dbReference type="InterPro" id="IPR014782">
    <property type="entry name" value="Peptidase_M1_dom"/>
</dbReference>
<dbReference type="Gene3D" id="1.10.390.10">
    <property type="entry name" value="Neutral Protease Domain 2"/>
    <property type="match status" value="1"/>
</dbReference>
<accession>A0A9X3WVC5</accession>
<proteinExistence type="predicted"/>
<feature type="domain" description="Peptidase M1 membrane alanine aminopeptidase" evidence="1">
    <location>
        <begin position="344"/>
        <end position="489"/>
    </location>
</feature>
<dbReference type="EMBL" id="JAMQKB010000045">
    <property type="protein sequence ID" value="MDC3426345.1"/>
    <property type="molecule type" value="Genomic_DNA"/>
</dbReference>
<dbReference type="GO" id="GO:0008270">
    <property type="term" value="F:zinc ion binding"/>
    <property type="evidence" value="ECO:0007669"/>
    <property type="project" value="InterPro"/>
</dbReference>
<dbReference type="GO" id="GO:0008237">
    <property type="term" value="F:metallopeptidase activity"/>
    <property type="evidence" value="ECO:0007669"/>
    <property type="project" value="InterPro"/>
</dbReference>
<dbReference type="RefSeq" id="WP_272438170.1">
    <property type="nucleotide sequence ID" value="NZ_JAMQKB010000045.1"/>
</dbReference>
<dbReference type="PANTHER" id="PTHR45726:SF3">
    <property type="entry name" value="LEUKOTRIENE A-4 HYDROLASE"/>
    <property type="match status" value="1"/>
</dbReference>
<dbReference type="SUPFAM" id="SSF55486">
    <property type="entry name" value="Metalloproteases ('zincins'), catalytic domain"/>
    <property type="match status" value="1"/>
</dbReference>